<dbReference type="PANTHER" id="PTHR30344:SF1">
    <property type="entry name" value="6-PHOSPHOGLUCONOLACTONASE"/>
    <property type="match status" value="1"/>
</dbReference>
<protein>
    <submittedName>
        <fullName evidence="3">6-phosphogluconolactonase</fullName>
    </submittedName>
</protein>
<comment type="caution">
    <text evidence="3">The sequence shown here is derived from an EMBL/GenBank/DDBJ whole genome shotgun (WGS) entry which is preliminary data.</text>
</comment>
<dbReference type="SUPFAM" id="SSF50974">
    <property type="entry name" value="Nitrous oxide reductase, N-terminal domain"/>
    <property type="match status" value="1"/>
</dbReference>
<dbReference type="Pfam" id="PF10282">
    <property type="entry name" value="Lactonase"/>
    <property type="match status" value="1"/>
</dbReference>
<keyword evidence="2" id="KW-0119">Carbohydrate metabolism</keyword>
<dbReference type="Gene3D" id="2.130.10.10">
    <property type="entry name" value="YVTN repeat-like/Quinoprotein amine dehydrogenase"/>
    <property type="match status" value="1"/>
</dbReference>
<keyword evidence="4" id="KW-1185">Reference proteome</keyword>
<dbReference type="GO" id="GO:0006006">
    <property type="term" value="P:glucose metabolic process"/>
    <property type="evidence" value="ECO:0007669"/>
    <property type="project" value="UniProtKB-KW"/>
</dbReference>
<dbReference type="EMBL" id="PIUM01000023">
    <property type="protein sequence ID" value="PKU23133.1"/>
    <property type="molecule type" value="Genomic_DNA"/>
</dbReference>
<proteinExistence type="inferred from homology"/>
<evidence type="ECO:0000256" key="2">
    <source>
        <dbReference type="ARBA" id="ARBA00022526"/>
    </source>
</evidence>
<dbReference type="InterPro" id="IPR050282">
    <property type="entry name" value="Cycloisomerase_2"/>
</dbReference>
<dbReference type="GO" id="GO:0005829">
    <property type="term" value="C:cytosol"/>
    <property type="evidence" value="ECO:0007669"/>
    <property type="project" value="TreeGrafter"/>
</dbReference>
<dbReference type="PANTHER" id="PTHR30344">
    <property type="entry name" value="6-PHOSPHOGLUCONOLACTONASE-RELATED"/>
    <property type="match status" value="1"/>
</dbReference>
<dbReference type="InterPro" id="IPR015943">
    <property type="entry name" value="WD40/YVTN_repeat-like_dom_sf"/>
</dbReference>
<comment type="similarity">
    <text evidence="1">Belongs to the cycloisomerase 2 family.</text>
</comment>
<name>A0A2N3PRU9_9PROT</name>
<evidence type="ECO:0000313" key="3">
    <source>
        <dbReference type="EMBL" id="PKU23133.1"/>
    </source>
</evidence>
<dbReference type="Proteomes" id="UP000233293">
    <property type="component" value="Unassembled WGS sequence"/>
</dbReference>
<dbReference type="InterPro" id="IPR011045">
    <property type="entry name" value="N2O_reductase_N"/>
</dbReference>
<dbReference type="GO" id="GO:0017057">
    <property type="term" value="F:6-phosphogluconolactonase activity"/>
    <property type="evidence" value="ECO:0007669"/>
    <property type="project" value="TreeGrafter"/>
</dbReference>
<reference evidence="4" key="1">
    <citation type="submission" date="2017-12" db="EMBL/GenBank/DDBJ databases">
        <title>Draft genome sequence of Telmatospirillum siberiense 26-4b1T, an acidotolerant peatland alphaproteobacterium potentially involved in sulfur cycling.</title>
        <authorList>
            <person name="Hausmann B."/>
            <person name="Pjevac P."/>
            <person name="Schreck K."/>
            <person name="Herbold C.W."/>
            <person name="Daims H."/>
            <person name="Wagner M."/>
            <person name="Pester M."/>
            <person name="Loy A."/>
        </authorList>
    </citation>
    <scope>NUCLEOTIDE SEQUENCE [LARGE SCALE GENOMIC DNA]</scope>
    <source>
        <strain evidence="4">26-4b1</strain>
    </source>
</reference>
<keyword evidence="2" id="KW-0313">Glucose metabolism</keyword>
<organism evidence="3 4">
    <name type="scientific">Telmatospirillum siberiense</name>
    <dbReference type="NCBI Taxonomy" id="382514"/>
    <lineage>
        <taxon>Bacteria</taxon>
        <taxon>Pseudomonadati</taxon>
        <taxon>Pseudomonadota</taxon>
        <taxon>Alphaproteobacteria</taxon>
        <taxon>Rhodospirillales</taxon>
        <taxon>Rhodospirillaceae</taxon>
        <taxon>Telmatospirillum</taxon>
    </lineage>
</organism>
<evidence type="ECO:0000313" key="4">
    <source>
        <dbReference type="Proteomes" id="UP000233293"/>
    </source>
</evidence>
<evidence type="ECO:0000256" key="1">
    <source>
        <dbReference type="ARBA" id="ARBA00005564"/>
    </source>
</evidence>
<accession>A0A2N3PRU9</accession>
<sequence length="367" mass="39163">MGGQVPAMAKTFVYVSNAEDGDIDGFLLDKETGSLSSLGKTSAGKAVMPMTVSPDKKFLYASVRSKPFNVVTYAIDPSSGALSQKASAPLPDSMAYISIDATGRFLFTASYGGDKIAVNPIDEAGLARAEAIQVVPTGHNAHSIRIDASNKFVYATNLGSDQILQFRFDAKTGKLSENKPALIKEPEENGPRHIIFSPDQKNIYVSNELSGNVFQFSVNKAKGTLKAVGDTASMPAGSGLVPGLYPQVAAANAKSGIKDDKSRVWSADLKITPNGRFLYVSERTRSKISLLSVAPGTGRLTYVTEYPTETQPRGIGIDPTGTFLIASGEKSDRLAVYRINQTTGELTLLDRYPAGKGANWVEIVDLP</sequence>
<dbReference type="AlphaFoldDB" id="A0A2N3PRU9"/>
<gene>
    <name evidence="3" type="ORF">CWS72_18065</name>
</gene>
<dbReference type="OrthoDB" id="9790815at2"/>
<dbReference type="InterPro" id="IPR019405">
    <property type="entry name" value="Lactonase_7-beta_prop"/>
</dbReference>